<evidence type="ECO:0000313" key="2">
    <source>
        <dbReference type="Proteomes" id="UP000821845"/>
    </source>
</evidence>
<dbReference type="Proteomes" id="UP000821845">
    <property type="component" value="Chromosome 3"/>
</dbReference>
<organism evidence="1 2">
    <name type="scientific">Hyalomma asiaticum</name>
    <name type="common">Tick</name>
    <dbReference type="NCBI Taxonomy" id="266040"/>
    <lineage>
        <taxon>Eukaryota</taxon>
        <taxon>Metazoa</taxon>
        <taxon>Ecdysozoa</taxon>
        <taxon>Arthropoda</taxon>
        <taxon>Chelicerata</taxon>
        <taxon>Arachnida</taxon>
        <taxon>Acari</taxon>
        <taxon>Parasitiformes</taxon>
        <taxon>Ixodida</taxon>
        <taxon>Ixodoidea</taxon>
        <taxon>Ixodidae</taxon>
        <taxon>Hyalomminae</taxon>
        <taxon>Hyalomma</taxon>
    </lineage>
</organism>
<comment type="caution">
    <text evidence="1">The sequence shown here is derived from an EMBL/GenBank/DDBJ whole genome shotgun (WGS) entry which is preliminary data.</text>
</comment>
<evidence type="ECO:0000313" key="1">
    <source>
        <dbReference type="EMBL" id="KAH6935882.1"/>
    </source>
</evidence>
<dbReference type="EMBL" id="CM023483">
    <property type="protein sequence ID" value="KAH6935882.1"/>
    <property type="molecule type" value="Genomic_DNA"/>
</dbReference>
<proteinExistence type="predicted"/>
<name>A0ACB7SL34_HYAAI</name>
<accession>A0ACB7SL34</accession>
<reference evidence="1" key="1">
    <citation type="submission" date="2020-05" db="EMBL/GenBank/DDBJ databases">
        <title>Large-scale comparative analyses of tick genomes elucidate their genetic diversity and vector capacities.</title>
        <authorList>
            <person name="Jia N."/>
            <person name="Wang J."/>
            <person name="Shi W."/>
            <person name="Du L."/>
            <person name="Sun Y."/>
            <person name="Zhan W."/>
            <person name="Jiang J."/>
            <person name="Wang Q."/>
            <person name="Zhang B."/>
            <person name="Ji P."/>
            <person name="Sakyi L.B."/>
            <person name="Cui X."/>
            <person name="Yuan T."/>
            <person name="Jiang B."/>
            <person name="Yang W."/>
            <person name="Lam T.T.-Y."/>
            <person name="Chang Q."/>
            <person name="Ding S."/>
            <person name="Wang X."/>
            <person name="Zhu J."/>
            <person name="Ruan X."/>
            <person name="Zhao L."/>
            <person name="Wei J."/>
            <person name="Que T."/>
            <person name="Du C."/>
            <person name="Cheng J."/>
            <person name="Dai P."/>
            <person name="Han X."/>
            <person name="Huang E."/>
            <person name="Gao Y."/>
            <person name="Liu J."/>
            <person name="Shao H."/>
            <person name="Ye R."/>
            <person name="Li L."/>
            <person name="Wei W."/>
            <person name="Wang X."/>
            <person name="Wang C."/>
            <person name="Yang T."/>
            <person name="Huo Q."/>
            <person name="Li W."/>
            <person name="Guo W."/>
            <person name="Chen H."/>
            <person name="Zhou L."/>
            <person name="Ni X."/>
            <person name="Tian J."/>
            <person name="Zhou Y."/>
            <person name="Sheng Y."/>
            <person name="Liu T."/>
            <person name="Pan Y."/>
            <person name="Xia L."/>
            <person name="Li J."/>
            <person name="Zhao F."/>
            <person name="Cao W."/>
        </authorList>
    </citation>
    <scope>NUCLEOTIDE SEQUENCE</scope>
    <source>
        <strain evidence="1">Hyas-2018</strain>
    </source>
</reference>
<gene>
    <name evidence="1" type="ORF">HPB50_011324</name>
</gene>
<keyword evidence="2" id="KW-1185">Reference proteome</keyword>
<protein>
    <submittedName>
        <fullName evidence="1">Uncharacterized protein</fullName>
    </submittedName>
</protein>
<sequence length="176" mass="18715">MWTFQDGTEAPISYFSVAPWKRQKQAHMAKGESHLFAPFRGHTIADGHRKSSGTCLQLEHGSAFCECGVLLLYKSHEKSLFHHRRMGAKGNGALVSDTPSATEAIVPRLWTDEEFAKWVLTVAAGTVTAAPAALSLPPSDHLRSPASSSPGTPTWPMTAPPAASSSSKTTGSGSIS</sequence>